<comment type="caution">
    <text evidence="3">The sequence shown here is derived from an EMBL/GenBank/DDBJ whole genome shotgun (WGS) entry which is preliminary data.</text>
</comment>
<dbReference type="PANTHER" id="PTHR42879">
    <property type="entry name" value="3-OXOACYL-(ACYL-CARRIER-PROTEIN) REDUCTASE"/>
    <property type="match status" value="1"/>
</dbReference>
<dbReference type="Gene3D" id="3.40.50.720">
    <property type="entry name" value="NAD(P)-binding Rossmann-like Domain"/>
    <property type="match status" value="1"/>
</dbReference>
<dbReference type="NCBIfam" id="NF005559">
    <property type="entry name" value="PRK07231.1"/>
    <property type="match status" value="1"/>
</dbReference>
<dbReference type="InterPro" id="IPR002347">
    <property type="entry name" value="SDR_fam"/>
</dbReference>
<dbReference type="PRINTS" id="PR00080">
    <property type="entry name" value="SDRFAMILY"/>
</dbReference>
<dbReference type="InterPro" id="IPR036291">
    <property type="entry name" value="NAD(P)-bd_dom_sf"/>
</dbReference>
<proteinExistence type="inferred from homology"/>
<name>A0A0G0I1Q6_9BACT</name>
<protein>
    <submittedName>
        <fullName evidence="3">3-oxoacyl-(Acyl-carrier protein) reductase</fullName>
    </submittedName>
</protein>
<evidence type="ECO:0000256" key="2">
    <source>
        <dbReference type="ARBA" id="ARBA00023002"/>
    </source>
</evidence>
<evidence type="ECO:0000256" key="1">
    <source>
        <dbReference type="ARBA" id="ARBA00006484"/>
    </source>
</evidence>
<organism evidence="3 4">
    <name type="scientific">Berkelbacteria bacterium GW2011_GWA1_36_9</name>
    <dbReference type="NCBI Taxonomy" id="1618331"/>
    <lineage>
        <taxon>Bacteria</taxon>
        <taxon>Candidatus Berkelbacteria</taxon>
    </lineage>
</organism>
<accession>A0A0G0I1Q6</accession>
<reference evidence="3 4" key="1">
    <citation type="journal article" date="2015" name="Nature">
        <title>rRNA introns, odd ribosomes, and small enigmatic genomes across a large radiation of phyla.</title>
        <authorList>
            <person name="Brown C.T."/>
            <person name="Hug L.A."/>
            <person name="Thomas B.C."/>
            <person name="Sharon I."/>
            <person name="Castelle C.J."/>
            <person name="Singh A."/>
            <person name="Wilkins M.J."/>
            <person name="Williams K.H."/>
            <person name="Banfield J.F."/>
        </authorList>
    </citation>
    <scope>NUCLEOTIDE SEQUENCE [LARGE SCALE GENOMIC DNA]</scope>
</reference>
<dbReference type="FunFam" id="3.40.50.720:FF:000173">
    <property type="entry name" value="3-oxoacyl-[acyl-carrier protein] reductase"/>
    <property type="match status" value="1"/>
</dbReference>
<dbReference type="GO" id="GO:0016491">
    <property type="term" value="F:oxidoreductase activity"/>
    <property type="evidence" value="ECO:0007669"/>
    <property type="project" value="UniProtKB-KW"/>
</dbReference>
<dbReference type="PATRIC" id="fig|1618331.3.peg.545"/>
<gene>
    <name evidence="3" type="ORF">US31_C0008G0017</name>
</gene>
<dbReference type="PANTHER" id="PTHR42879:SF2">
    <property type="entry name" value="3-OXOACYL-[ACYL-CARRIER-PROTEIN] REDUCTASE FABG"/>
    <property type="match status" value="1"/>
</dbReference>
<dbReference type="Proteomes" id="UP000034508">
    <property type="component" value="Unassembled WGS sequence"/>
</dbReference>
<dbReference type="InterPro" id="IPR050259">
    <property type="entry name" value="SDR"/>
</dbReference>
<evidence type="ECO:0000313" key="4">
    <source>
        <dbReference type="Proteomes" id="UP000034508"/>
    </source>
</evidence>
<dbReference type="NCBIfam" id="NF009466">
    <property type="entry name" value="PRK12826.1-2"/>
    <property type="match status" value="1"/>
</dbReference>
<evidence type="ECO:0000313" key="3">
    <source>
        <dbReference type="EMBL" id="KKQ18174.1"/>
    </source>
</evidence>
<dbReference type="Pfam" id="PF13561">
    <property type="entry name" value="adh_short_C2"/>
    <property type="match status" value="1"/>
</dbReference>
<dbReference type="AlphaFoldDB" id="A0A0G0I1Q6"/>
<sequence>MLKKKLKLDGKVALITGSSRGIGRAIALAMAKEGANIIITYNTQKGKAEKVVLEIKKIGSKAIAAQMNVSDRKNVQQTIQKVFKTFKRIDILVNNAGINITNDFDKISDKDWDKVVDTDLKGPFIVTQEVLKVMKKQKSGNIINISSLSGEDGGPRTPSYAAAKAGVLALTLNEAIFCSKYNIRVNAISPGVIASELTEETMHPEVKKRRLSQILLGRFGKYEEIGPAAVFLASDDSSYITGEILHVNGGAHLKL</sequence>
<dbReference type="EMBL" id="LBSM01000008">
    <property type="protein sequence ID" value="KKQ18174.1"/>
    <property type="molecule type" value="Genomic_DNA"/>
</dbReference>
<dbReference type="SUPFAM" id="SSF51735">
    <property type="entry name" value="NAD(P)-binding Rossmann-fold domains"/>
    <property type="match status" value="1"/>
</dbReference>
<keyword evidence="2" id="KW-0560">Oxidoreductase</keyword>
<dbReference type="PRINTS" id="PR00081">
    <property type="entry name" value="GDHRDH"/>
</dbReference>
<comment type="similarity">
    <text evidence="1">Belongs to the short-chain dehydrogenases/reductases (SDR) family.</text>
</comment>